<keyword evidence="2" id="KW-1133">Transmembrane helix</keyword>
<dbReference type="InterPro" id="IPR031304">
    <property type="entry name" value="SLT_2"/>
</dbReference>
<keyword evidence="2" id="KW-0812">Transmembrane</keyword>
<evidence type="ECO:0000256" key="2">
    <source>
        <dbReference type="SAM" id="Phobius"/>
    </source>
</evidence>
<gene>
    <name evidence="4" type="ORF">A3B92_02085</name>
</gene>
<evidence type="ECO:0000313" key="4">
    <source>
        <dbReference type="EMBL" id="OGY63378.1"/>
    </source>
</evidence>
<dbReference type="InterPro" id="IPR023346">
    <property type="entry name" value="Lysozyme-like_dom_sf"/>
</dbReference>
<dbReference type="Pfam" id="PF13406">
    <property type="entry name" value="SLT_2"/>
    <property type="match status" value="1"/>
</dbReference>
<dbReference type="STRING" id="1798404.A3B92_02085"/>
<evidence type="ECO:0000256" key="1">
    <source>
        <dbReference type="SAM" id="Coils"/>
    </source>
</evidence>
<dbReference type="Gene3D" id="6.10.250.3150">
    <property type="match status" value="1"/>
</dbReference>
<evidence type="ECO:0000313" key="5">
    <source>
        <dbReference type="Proteomes" id="UP000177960"/>
    </source>
</evidence>
<dbReference type="SUPFAM" id="SSF53955">
    <property type="entry name" value="Lysozyme-like"/>
    <property type="match status" value="1"/>
</dbReference>
<accession>A0A1G1ZFJ7</accession>
<dbReference type="Proteomes" id="UP000177960">
    <property type="component" value="Unassembled WGS sequence"/>
</dbReference>
<protein>
    <recommendedName>
        <fullName evidence="3">Transglycosylase SLT domain-containing protein</fullName>
    </recommendedName>
</protein>
<comment type="caution">
    <text evidence="4">The sequence shown here is derived from an EMBL/GenBank/DDBJ whole genome shotgun (WGS) entry which is preliminary data.</text>
</comment>
<dbReference type="Gene3D" id="1.10.530.10">
    <property type="match status" value="1"/>
</dbReference>
<dbReference type="AlphaFoldDB" id="A0A1G1ZFJ7"/>
<feature type="coiled-coil region" evidence="1">
    <location>
        <begin position="72"/>
        <end position="155"/>
    </location>
</feature>
<evidence type="ECO:0000259" key="3">
    <source>
        <dbReference type="Pfam" id="PF13406"/>
    </source>
</evidence>
<keyword evidence="1" id="KW-0175">Coiled coil</keyword>
<sequence>MRLKPRVLVDIKRLKPNHFLANGFPRLDLSRGRIFRIPIIFLGKIATVAAVFSYLAFGSVLAPVGHNQLTLAAQSDEERQQLEKQLQDLESQITQYQTTVDKYKGQGKDLQGEIDRLNAKINKINLQIKSIQLSLKKLVEEISANQGQISATEQKIGQNKQILERALQSIYVNENFSIVEILLRQPKLSDFFGDVSDLIGIQESVRTMLEKVVQLRAELLDEKEALAIKKNDTEQLRVYQASQKAEIENTKSSKANVLEITKGNEKIYTSLLKETQKTAAQIRSKIFELLGGGELTFEDAYKFAKFAEQATGVRAALVLAVLDRESALGQNVGRCTYQKAMHPTRDIPIFLELVKQLGISPDSVTVSCANRDGLYGGAMGPAQFIPSTWKLYRDKIAAVTGSNPPSPWRNSDAFMGTALYLKDAGAANAALSQERIAAARYYAGGRWRTYLWTYGDRVVTQAERFQKDIDILNS</sequence>
<feature type="transmembrane region" description="Helical" evidence="2">
    <location>
        <begin position="34"/>
        <end position="57"/>
    </location>
</feature>
<proteinExistence type="predicted"/>
<feature type="domain" description="Transglycosylase SLT" evidence="3">
    <location>
        <begin position="294"/>
        <end position="425"/>
    </location>
</feature>
<organism evidence="4 5">
    <name type="scientific">Candidatus Harrisonbacteria bacterium RIFCSPHIGHO2_02_FULL_42_16</name>
    <dbReference type="NCBI Taxonomy" id="1798404"/>
    <lineage>
        <taxon>Bacteria</taxon>
        <taxon>Candidatus Harrisoniibacteriota</taxon>
    </lineage>
</organism>
<name>A0A1G1ZFJ7_9BACT</name>
<reference evidence="4 5" key="1">
    <citation type="journal article" date="2016" name="Nat. Commun.">
        <title>Thousands of microbial genomes shed light on interconnected biogeochemical processes in an aquifer system.</title>
        <authorList>
            <person name="Anantharaman K."/>
            <person name="Brown C.T."/>
            <person name="Hug L.A."/>
            <person name="Sharon I."/>
            <person name="Castelle C.J."/>
            <person name="Probst A.J."/>
            <person name="Thomas B.C."/>
            <person name="Singh A."/>
            <person name="Wilkins M.J."/>
            <person name="Karaoz U."/>
            <person name="Brodie E.L."/>
            <person name="Williams K.H."/>
            <person name="Hubbard S.S."/>
            <person name="Banfield J.F."/>
        </authorList>
    </citation>
    <scope>NUCLEOTIDE SEQUENCE [LARGE SCALE GENOMIC DNA]</scope>
</reference>
<keyword evidence="2" id="KW-0472">Membrane</keyword>
<dbReference type="EMBL" id="MHJG01000023">
    <property type="protein sequence ID" value="OGY63378.1"/>
    <property type="molecule type" value="Genomic_DNA"/>
</dbReference>